<dbReference type="SUPFAM" id="SSF47336">
    <property type="entry name" value="ACP-like"/>
    <property type="match status" value="1"/>
</dbReference>
<sequence>MDSIEDLVTLVRDELGLPVSATDAGRELDEIPGWDSVHLLTLATILERTTGQRLSLPDVLEATSLERLYALTTGR</sequence>
<comment type="caution">
    <text evidence="2">The sequence shown here is derived from an EMBL/GenBank/DDBJ whole genome shotgun (WGS) entry which is preliminary data.</text>
</comment>
<protein>
    <submittedName>
        <fullName evidence="2">Acyl carrier protein</fullName>
    </submittedName>
</protein>
<accession>A0ABR5F3X9</accession>
<dbReference type="Proteomes" id="UP000035425">
    <property type="component" value="Unassembled WGS sequence"/>
</dbReference>
<organism evidence="2 3">
    <name type="scientific">Protofrankia coriariae</name>
    <dbReference type="NCBI Taxonomy" id="1562887"/>
    <lineage>
        <taxon>Bacteria</taxon>
        <taxon>Bacillati</taxon>
        <taxon>Actinomycetota</taxon>
        <taxon>Actinomycetes</taxon>
        <taxon>Frankiales</taxon>
        <taxon>Frankiaceae</taxon>
        <taxon>Protofrankia</taxon>
    </lineage>
</organism>
<proteinExistence type="predicted"/>
<dbReference type="EMBL" id="JWIO01000016">
    <property type="protein sequence ID" value="KLL11360.1"/>
    <property type="molecule type" value="Genomic_DNA"/>
</dbReference>
<keyword evidence="3" id="KW-1185">Reference proteome</keyword>
<feature type="domain" description="Carrier" evidence="1">
    <location>
        <begin position="1"/>
        <end position="75"/>
    </location>
</feature>
<dbReference type="Pfam" id="PF00550">
    <property type="entry name" value="PP-binding"/>
    <property type="match status" value="1"/>
</dbReference>
<evidence type="ECO:0000313" key="3">
    <source>
        <dbReference type="Proteomes" id="UP000035425"/>
    </source>
</evidence>
<reference evidence="2 3" key="1">
    <citation type="submission" date="2014-12" db="EMBL/GenBank/DDBJ databases">
        <title>Frankia sp. BMG5.1 draft genome.</title>
        <authorList>
            <person name="Gtari M."/>
            <person name="Ghodhbane-Gtari F."/>
            <person name="Nouioui I."/>
            <person name="Ktari A."/>
            <person name="Hezbri K."/>
            <person name="Mimouni W."/>
            <person name="Sbissi I."/>
            <person name="Ayari A."/>
            <person name="Yamanaka T."/>
            <person name="Normand P."/>
            <person name="Tisa L.S."/>
            <person name="Boudabous A."/>
        </authorList>
    </citation>
    <scope>NUCLEOTIDE SEQUENCE [LARGE SCALE GENOMIC DNA]</scope>
    <source>
        <strain evidence="2 3">BMG5.1</strain>
    </source>
</reference>
<evidence type="ECO:0000259" key="1">
    <source>
        <dbReference type="PROSITE" id="PS50075"/>
    </source>
</evidence>
<dbReference type="InterPro" id="IPR009081">
    <property type="entry name" value="PP-bd_ACP"/>
</dbReference>
<gene>
    <name evidence="2" type="ORF">FrCorBMG51_11990</name>
</gene>
<dbReference type="PROSITE" id="PS50075">
    <property type="entry name" value="CARRIER"/>
    <property type="match status" value="1"/>
</dbReference>
<dbReference type="InterPro" id="IPR036736">
    <property type="entry name" value="ACP-like_sf"/>
</dbReference>
<name>A0ABR5F3X9_9ACTN</name>
<evidence type="ECO:0000313" key="2">
    <source>
        <dbReference type="EMBL" id="KLL11360.1"/>
    </source>
</evidence>
<dbReference type="Gene3D" id="1.10.1200.10">
    <property type="entry name" value="ACP-like"/>
    <property type="match status" value="1"/>
</dbReference>
<dbReference type="RefSeq" id="WP_013873331.1">
    <property type="nucleotide sequence ID" value="NZ_JWIO01000016.1"/>
</dbReference>